<organism evidence="2 3">
    <name type="scientific">Rhodobacter ferrooxidans</name>
    <dbReference type="NCBI Taxonomy" id="371731"/>
    <lineage>
        <taxon>Bacteria</taxon>
        <taxon>Pseudomonadati</taxon>
        <taxon>Pseudomonadota</taxon>
        <taxon>Alphaproteobacteria</taxon>
        <taxon>Rhodobacterales</taxon>
        <taxon>Rhodobacter group</taxon>
        <taxon>Rhodobacter</taxon>
    </lineage>
</organism>
<dbReference type="AlphaFoldDB" id="C8S470"/>
<evidence type="ECO:0000256" key="1">
    <source>
        <dbReference type="SAM" id="SignalP"/>
    </source>
</evidence>
<dbReference type="OrthoDB" id="9939084at2"/>
<sequence>MTHSKNLRLAGAALAIGLTLAGAARAEPSCTDWMDQGNGTSWKTCVNDDGSQHCYSVNNAASSTASEVSCSQ</sequence>
<name>C8S470_9RHOB</name>
<proteinExistence type="predicted"/>
<accession>C8S470</accession>
<dbReference type="EMBL" id="ACYY01000023">
    <property type="protein sequence ID" value="EEW24236.1"/>
    <property type="molecule type" value="Genomic_DNA"/>
</dbReference>
<feature type="chain" id="PRO_5002989812" evidence="1">
    <location>
        <begin position="27"/>
        <end position="72"/>
    </location>
</feature>
<evidence type="ECO:0000313" key="2">
    <source>
        <dbReference type="EMBL" id="EEW24236.1"/>
    </source>
</evidence>
<dbReference type="STRING" id="371731.Rsw2DRAFT_2856"/>
<evidence type="ECO:0000313" key="3">
    <source>
        <dbReference type="Proteomes" id="UP000010121"/>
    </source>
</evidence>
<keyword evidence="1" id="KW-0732">Signal</keyword>
<keyword evidence="3" id="KW-1185">Reference proteome</keyword>
<dbReference type="RefSeq" id="WP_008032135.1">
    <property type="nucleotide sequence ID" value="NZ_ACYY01000023.1"/>
</dbReference>
<protein>
    <submittedName>
        <fullName evidence="2">Uncharacterized protein</fullName>
    </submittedName>
</protein>
<reference evidence="2 3" key="1">
    <citation type="submission" date="2009-08" db="EMBL/GenBank/DDBJ databases">
        <title>The draft genome of Rhodobacter sp. SW2.</title>
        <authorList>
            <consortium name="US DOE Joint Genome Institute (JGI-PGF)"/>
            <person name="Lucas S."/>
            <person name="Copeland A."/>
            <person name="Lapidus A."/>
            <person name="Glavina del Rio T."/>
            <person name="Tice H."/>
            <person name="Bruce D."/>
            <person name="Goodwin L."/>
            <person name="Pitluck S."/>
            <person name="Larimer F."/>
            <person name="Land M.L."/>
            <person name="Hauser L."/>
            <person name="Emerson D."/>
        </authorList>
    </citation>
    <scope>NUCLEOTIDE SEQUENCE [LARGE SCALE GENOMIC DNA]</scope>
    <source>
        <strain evidence="2 3">SW2</strain>
    </source>
</reference>
<comment type="caution">
    <text evidence="2">The sequence shown here is derived from an EMBL/GenBank/DDBJ whole genome shotgun (WGS) entry which is preliminary data.</text>
</comment>
<feature type="signal peptide" evidence="1">
    <location>
        <begin position="1"/>
        <end position="26"/>
    </location>
</feature>
<gene>
    <name evidence="2" type="ORF">Rsw2DRAFT_2856</name>
</gene>
<dbReference type="Proteomes" id="UP000010121">
    <property type="component" value="Unassembled WGS sequence"/>
</dbReference>